<feature type="domain" description="Luciferase-like" evidence="1">
    <location>
        <begin position="18"/>
        <end position="308"/>
    </location>
</feature>
<organism evidence="2 3">
    <name type="scientific">Geodermatophilus tzadiensis</name>
    <dbReference type="NCBI Taxonomy" id="1137988"/>
    <lineage>
        <taxon>Bacteria</taxon>
        <taxon>Bacillati</taxon>
        <taxon>Actinomycetota</taxon>
        <taxon>Actinomycetes</taxon>
        <taxon>Geodermatophilales</taxon>
        <taxon>Geodermatophilaceae</taxon>
        <taxon>Geodermatophilus</taxon>
    </lineage>
</organism>
<dbReference type="AlphaFoldDB" id="A0A2T0TWW9"/>
<dbReference type="PANTHER" id="PTHR43244">
    <property type="match status" value="1"/>
</dbReference>
<dbReference type="GO" id="GO:0016705">
    <property type="term" value="F:oxidoreductase activity, acting on paired donors, with incorporation or reduction of molecular oxygen"/>
    <property type="evidence" value="ECO:0007669"/>
    <property type="project" value="InterPro"/>
</dbReference>
<evidence type="ECO:0000313" key="2">
    <source>
        <dbReference type="EMBL" id="PRY50155.1"/>
    </source>
</evidence>
<reference evidence="2 3" key="1">
    <citation type="submission" date="2018-03" db="EMBL/GenBank/DDBJ databases">
        <title>Genomic Encyclopedia of Archaeal and Bacterial Type Strains, Phase II (KMG-II): from individual species to whole genera.</title>
        <authorList>
            <person name="Goeker M."/>
        </authorList>
    </citation>
    <scope>NUCLEOTIDE SEQUENCE [LARGE SCALE GENOMIC DNA]</scope>
    <source>
        <strain evidence="2 3">DSM 45416</strain>
    </source>
</reference>
<sequence>MQIDRGAALDGPVDVRSDAAAAERDGYDGFWLSEVAHDPFVGLAVAAVATERVQLGTAIAVAFARNPMTTAAAADDLQALSGGRLVLGLGTQVKAHVTRRFSMPWSHPAARMREYVLALRAVWDTWHTGAPLAFRGEFYTHTLMTPVFTPQPHGFGPPPVLLAGVGPTMTEVAGEVADGFLPHGFTTERYLREVTLPALERGRSRTGRTLEGFVVKGSPMVAAGRTEEEREQAKAGVRSQLAFYGSTPAYRPVLELHGWGELGDRLHALSLRGRWEEMGPLLDDEVLETFAVVGTPEEAGREVARRYGDLFDRLSLYTPHGADPEVTARVVASVREAAG</sequence>
<evidence type="ECO:0000313" key="3">
    <source>
        <dbReference type="Proteomes" id="UP000239210"/>
    </source>
</evidence>
<dbReference type="PANTHER" id="PTHR43244:SF2">
    <property type="entry name" value="CONSERVED HYPOTHETICAL ALANINE AND PROLINE-RICH PROTEIN"/>
    <property type="match status" value="1"/>
</dbReference>
<protein>
    <submittedName>
        <fullName evidence="2">Putative F420-dependent oxidoreductase</fullName>
    </submittedName>
</protein>
<dbReference type="CDD" id="cd01097">
    <property type="entry name" value="Tetrahydromethanopterin_reductase"/>
    <property type="match status" value="1"/>
</dbReference>
<name>A0A2T0TWW9_9ACTN</name>
<dbReference type="NCBIfam" id="TIGR03617">
    <property type="entry name" value="F420_MSMEG_2256"/>
    <property type="match status" value="1"/>
</dbReference>
<dbReference type="Proteomes" id="UP000239210">
    <property type="component" value="Unassembled WGS sequence"/>
</dbReference>
<comment type="caution">
    <text evidence="2">The sequence shown here is derived from an EMBL/GenBank/DDBJ whole genome shotgun (WGS) entry which is preliminary data.</text>
</comment>
<dbReference type="InterPro" id="IPR036661">
    <property type="entry name" value="Luciferase-like_sf"/>
</dbReference>
<dbReference type="RefSeq" id="WP_106276392.1">
    <property type="nucleotide sequence ID" value="NZ_PVTG01000004.1"/>
</dbReference>
<accession>A0A2T0TWW9</accession>
<gene>
    <name evidence="2" type="ORF">LY71_104192</name>
</gene>
<dbReference type="OrthoDB" id="3284378at2"/>
<dbReference type="EMBL" id="PVTG01000004">
    <property type="protein sequence ID" value="PRY50155.1"/>
    <property type="molecule type" value="Genomic_DNA"/>
</dbReference>
<dbReference type="SUPFAM" id="SSF51679">
    <property type="entry name" value="Bacterial luciferase-like"/>
    <property type="match status" value="1"/>
</dbReference>
<dbReference type="Gene3D" id="3.20.20.30">
    <property type="entry name" value="Luciferase-like domain"/>
    <property type="match status" value="1"/>
</dbReference>
<dbReference type="Pfam" id="PF00296">
    <property type="entry name" value="Bac_luciferase"/>
    <property type="match status" value="1"/>
</dbReference>
<dbReference type="InterPro" id="IPR050564">
    <property type="entry name" value="F420-G6PD/mer"/>
</dbReference>
<proteinExistence type="predicted"/>
<dbReference type="InterPro" id="IPR011251">
    <property type="entry name" value="Luciferase-like_dom"/>
</dbReference>
<evidence type="ECO:0000259" key="1">
    <source>
        <dbReference type="Pfam" id="PF00296"/>
    </source>
</evidence>
<dbReference type="InterPro" id="IPR019919">
    <property type="entry name" value="Lucif-like_OxRdtase_MSMEG_2256"/>
</dbReference>
<keyword evidence="3" id="KW-1185">Reference proteome</keyword>